<dbReference type="RefSeq" id="WP_174605359.1">
    <property type="nucleotide sequence ID" value="NZ_CP054490.1"/>
</dbReference>
<evidence type="ECO:0008006" key="8">
    <source>
        <dbReference type="Google" id="ProtNLM"/>
    </source>
</evidence>
<gene>
    <name evidence="6" type="ORF">HUE58_01740</name>
</gene>
<dbReference type="KEGG" id="reo:HUE58_01740"/>
<dbReference type="InterPro" id="IPR007318">
    <property type="entry name" value="Phopholipid_MeTrfase"/>
</dbReference>
<evidence type="ECO:0000256" key="2">
    <source>
        <dbReference type="ARBA" id="ARBA00022692"/>
    </source>
</evidence>
<evidence type="ECO:0000313" key="7">
    <source>
        <dbReference type="Proteomes" id="UP000509429"/>
    </source>
</evidence>
<evidence type="ECO:0000256" key="5">
    <source>
        <dbReference type="SAM" id="Phobius"/>
    </source>
</evidence>
<keyword evidence="3 5" id="KW-1133">Transmembrane helix</keyword>
<dbReference type="PANTHER" id="PTHR43847">
    <property type="entry name" value="BLL3993 PROTEIN"/>
    <property type="match status" value="1"/>
</dbReference>
<dbReference type="Gene3D" id="1.20.120.1630">
    <property type="match status" value="1"/>
</dbReference>
<dbReference type="AlphaFoldDB" id="A0A6N0HNH4"/>
<reference evidence="6 7" key="1">
    <citation type="submission" date="2020-05" db="EMBL/GenBank/DDBJ databases">
        <title>Horizontal transmission and recombination maintain forever young bacterial symbiont genomes.</title>
        <authorList>
            <person name="Russell S.L."/>
            <person name="Pepper-Tunick E."/>
            <person name="Svedberg J."/>
            <person name="Byrne A."/>
            <person name="Ruelas Castillo J."/>
            <person name="Vollmers C."/>
            <person name="Beinart R.A."/>
            <person name="Corbett-Detig R."/>
        </authorList>
    </citation>
    <scope>NUCLEOTIDE SEQUENCE [LARGE SCALE GENOMIC DNA]</scope>
    <source>
        <strain evidence="6">JDF_Ridge</strain>
    </source>
</reference>
<dbReference type="Proteomes" id="UP000509429">
    <property type="component" value="Chromosome"/>
</dbReference>
<dbReference type="EMBL" id="CP054490">
    <property type="protein sequence ID" value="QKQ23919.1"/>
    <property type="molecule type" value="Genomic_DNA"/>
</dbReference>
<evidence type="ECO:0000256" key="4">
    <source>
        <dbReference type="ARBA" id="ARBA00023136"/>
    </source>
</evidence>
<sequence length="138" mass="15976">MIYVVIQFSCIIYLIINSQMSGFSLMPLLLLSLSLIIGLLALINMRLDNLNITPALKKQHKLTTHGIYRFIRHPMYTSVLLLSSALMLSNTHPISQLVMLILIIDLILKSNLEERLLNKRFKQYKNYKNNTGRFLPFL</sequence>
<comment type="subcellular location">
    <subcellularLocation>
        <location evidence="1">Endomembrane system</location>
        <topology evidence="1">Multi-pass membrane protein</topology>
    </subcellularLocation>
</comment>
<dbReference type="GO" id="GO:0012505">
    <property type="term" value="C:endomembrane system"/>
    <property type="evidence" value="ECO:0007669"/>
    <property type="project" value="UniProtKB-SubCell"/>
</dbReference>
<dbReference type="Pfam" id="PF04191">
    <property type="entry name" value="PEMT"/>
    <property type="match status" value="1"/>
</dbReference>
<evidence type="ECO:0000313" key="6">
    <source>
        <dbReference type="EMBL" id="QKQ23919.1"/>
    </source>
</evidence>
<dbReference type="InterPro" id="IPR052527">
    <property type="entry name" value="Metal_cation-efflux_comp"/>
</dbReference>
<dbReference type="PANTHER" id="PTHR43847:SF1">
    <property type="entry name" value="BLL3993 PROTEIN"/>
    <property type="match status" value="1"/>
</dbReference>
<proteinExistence type="predicted"/>
<evidence type="ECO:0000256" key="3">
    <source>
        <dbReference type="ARBA" id="ARBA00022989"/>
    </source>
</evidence>
<evidence type="ECO:0000256" key="1">
    <source>
        <dbReference type="ARBA" id="ARBA00004127"/>
    </source>
</evidence>
<keyword evidence="7" id="KW-1185">Reference proteome</keyword>
<keyword evidence="2 5" id="KW-0812">Transmembrane</keyword>
<protein>
    <recommendedName>
        <fullName evidence="8">Isoprenylcysteine carboxylmethyltransferase family protein</fullName>
    </recommendedName>
</protein>
<organism evidence="6 7">
    <name type="scientific">Candidatus Ruthia endofausta</name>
    <dbReference type="NCBI Taxonomy" id="2738852"/>
    <lineage>
        <taxon>Bacteria</taxon>
        <taxon>Pseudomonadati</taxon>
        <taxon>Pseudomonadota</taxon>
        <taxon>Gammaproteobacteria</taxon>
        <taxon>Candidatus Pseudothioglobaceae</taxon>
        <taxon>Candidatus Ruthturnera</taxon>
    </lineage>
</organism>
<feature type="transmembrane region" description="Helical" evidence="5">
    <location>
        <begin position="23"/>
        <end position="45"/>
    </location>
</feature>
<name>A0A6N0HNH4_9GAMM</name>
<keyword evidence="4 5" id="KW-0472">Membrane</keyword>
<accession>A0A6N0HNH4</accession>